<organism evidence="1 2">
    <name type="scientific">Suillus plorans</name>
    <dbReference type="NCBI Taxonomy" id="116603"/>
    <lineage>
        <taxon>Eukaryota</taxon>
        <taxon>Fungi</taxon>
        <taxon>Dikarya</taxon>
        <taxon>Basidiomycota</taxon>
        <taxon>Agaricomycotina</taxon>
        <taxon>Agaricomycetes</taxon>
        <taxon>Agaricomycetidae</taxon>
        <taxon>Boletales</taxon>
        <taxon>Suillineae</taxon>
        <taxon>Suillaceae</taxon>
        <taxon>Suillus</taxon>
    </lineage>
</organism>
<evidence type="ECO:0000313" key="1">
    <source>
        <dbReference type="EMBL" id="KAG1788884.1"/>
    </source>
</evidence>
<gene>
    <name evidence="1" type="ORF">HD556DRAFT_1311798</name>
</gene>
<protein>
    <submittedName>
        <fullName evidence="1">Uncharacterized protein</fullName>
    </submittedName>
</protein>
<comment type="caution">
    <text evidence="1">The sequence shown here is derived from an EMBL/GenBank/DDBJ whole genome shotgun (WGS) entry which is preliminary data.</text>
</comment>
<dbReference type="Proteomes" id="UP000719766">
    <property type="component" value="Unassembled WGS sequence"/>
</dbReference>
<dbReference type="AlphaFoldDB" id="A0A9P7AI63"/>
<evidence type="ECO:0000313" key="2">
    <source>
        <dbReference type="Proteomes" id="UP000719766"/>
    </source>
</evidence>
<dbReference type="EMBL" id="JABBWE010000064">
    <property type="protein sequence ID" value="KAG1788884.1"/>
    <property type="molecule type" value="Genomic_DNA"/>
</dbReference>
<proteinExistence type="predicted"/>
<reference evidence="1" key="1">
    <citation type="journal article" date="2020" name="New Phytol.">
        <title>Comparative genomics reveals dynamic genome evolution in host specialist ectomycorrhizal fungi.</title>
        <authorList>
            <person name="Lofgren L.A."/>
            <person name="Nguyen N.H."/>
            <person name="Vilgalys R."/>
            <person name="Ruytinx J."/>
            <person name="Liao H.L."/>
            <person name="Branco S."/>
            <person name="Kuo A."/>
            <person name="LaButti K."/>
            <person name="Lipzen A."/>
            <person name="Andreopoulos W."/>
            <person name="Pangilinan J."/>
            <person name="Riley R."/>
            <person name="Hundley H."/>
            <person name="Na H."/>
            <person name="Barry K."/>
            <person name="Grigoriev I.V."/>
            <person name="Stajich J.E."/>
            <person name="Kennedy P.G."/>
        </authorList>
    </citation>
    <scope>NUCLEOTIDE SEQUENCE</scope>
    <source>
        <strain evidence="1">S12</strain>
    </source>
</reference>
<dbReference type="OrthoDB" id="2688762at2759"/>
<accession>A0A9P7AI63</accession>
<name>A0A9P7AI63_9AGAM</name>
<dbReference type="GeneID" id="64594341"/>
<keyword evidence="2" id="KW-1185">Reference proteome</keyword>
<dbReference type="RefSeq" id="XP_041156045.1">
    <property type="nucleotide sequence ID" value="XM_041300577.1"/>
</dbReference>
<sequence length="282" mass="32067">MFFASPSILTSLPQIEAAREVLKYLILPSHSQSLMEFPGIGLREFKLIEHAVGEMGRISRKPRLSYDYNKHLLIVDMPSILHERFFDHLKDTMAAYFLFLPYDCELVSPFLSMNYPLKLRDQLVMPDLTMTITAVENTPKVVLIPCIGECAMSEDRAHVFTKVEDEIIAHPEAVLAIIVIIHEAINYQGPKDISTTSISLHNGHDNPEPLPLANFLNLCSMPRGFNQPIRITDHDWAHLASVEYFVWVKGDNQAQIDVHNTNPQFMAHGISHRDHHCGFESN</sequence>